<dbReference type="EMBL" id="ADLW01000002">
    <property type="protein sequence ID" value="EGK04933.1"/>
    <property type="molecule type" value="Genomic_DNA"/>
</dbReference>
<protein>
    <submittedName>
        <fullName evidence="2">Uncharacterized protein</fullName>
    </submittedName>
</protein>
<evidence type="ECO:0000313" key="2">
    <source>
        <dbReference type="EMBL" id="EGK04933.1"/>
    </source>
</evidence>
<dbReference type="GeneID" id="78081366"/>
<dbReference type="RefSeq" id="WP_006842057.1">
    <property type="nucleotide sequence ID" value="NZ_AQWJ01000001.1"/>
</dbReference>
<dbReference type="AlphaFoldDB" id="F8WXH7"/>
<dbReference type="STRING" id="742767.HMPREF9456_00686"/>
<dbReference type="eggNOG" id="ENOG5032ND3">
    <property type="taxonomic scope" value="Bacteria"/>
</dbReference>
<accession>F8WXH7</accession>
<proteinExistence type="predicted"/>
<dbReference type="OrthoDB" id="5502466at2"/>
<organism evidence="2 3">
    <name type="scientific">Dysgonomonas mossii DSM 22836</name>
    <dbReference type="NCBI Taxonomy" id="742767"/>
    <lineage>
        <taxon>Bacteria</taxon>
        <taxon>Pseudomonadati</taxon>
        <taxon>Bacteroidota</taxon>
        <taxon>Bacteroidia</taxon>
        <taxon>Bacteroidales</taxon>
        <taxon>Dysgonomonadaceae</taxon>
        <taxon>Dysgonomonas</taxon>
    </lineage>
</organism>
<dbReference type="Proteomes" id="UP000006420">
    <property type="component" value="Unassembled WGS sequence"/>
</dbReference>
<dbReference type="HOGENOM" id="CLU_859834_0_0_10"/>
<sequence length="304" mass="36543">MAKSYDLNNSADEIELRWRNFILKLEDRLVELYEVSIPELAETYKMDKDINKMAYHRMVSGVLGQVLHIIHKADSVFAEKVRNEFDEMEVNNPAEESSKVIYDKKEICATLLREFTDRAYIWYNKIKAAEYINLEEKYEAILHEFELTKNKFKCTQCGNYIILEKIFFNATHIECLSCKTQNTYRPSSKISQLEHLSRTLAEQRTKHLLQNYEREVKKERDLYHQIHNLKLSIILEKNMQKKIEVEKQINMLEIQRKQSIEEAPKLYIKYMRAMFDEWNKIIPDLKEYNEKVYQSWIKDYIANQ</sequence>
<name>F8WXH7_9BACT</name>
<keyword evidence="1" id="KW-0175">Coiled coil</keyword>
<evidence type="ECO:0000313" key="3">
    <source>
        <dbReference type="Proteomes" id="UP000006420"/>
    </source>
</evidence>
<keyword evidence="3" id="KW-1185">Reference proteome</keyword>
<comment type="caution">
    <text evidence="2">The sequence shown here is derived from an EMBL/GenBank/DDBJ whole genome shotgun (WGS) entry which is preliminary data.</text>
</comment>
<gene>
    <name evidence="2" type="ORF">HMPREF9456_00686</name>
</gene>
<feature type="coiled-coil region" evidence="1">
    <location>
        <begin position="202"/>
        <end position="262"/>
    </location>
</feature>
<evidence type="ECO:0000256" key="1">
    <source>
        <dbReference type="SAM" id="Coils"/>
    </source>
</evidence>
<reference evidence="2 3" key="1">
    <citation type="submission" date="2011-04" db="EMBL/GenBank/DDBJ databases">
        <title>The Genome Sequence of Dysgonomonas mossii DSM 22836.</title>
        <authorList>
            <consortium name="The Broad Institute Genome Sequencing Platform"/>
            <person name="Earl A."/>
            <person name="Ward D."/>
            <person name="Feldgarden M."/>
            <person name="Gevers D."/>
            <person name="Pudlo N."/>
            <person name="Martens E."/>
            <person name="Allen-Vercoe E."/>
            <person name="Young S.K."/>
            <person name="Zeng Q."/>
            <person name="Gargeya S."/>
            <person name="Fitzgerald M."/>
            <person name="Haas B."/>
            <person name="Abouelleil A."/>
            <person name="Alvarado L."/>
            <person name="Arachchi H.M."/>
            <person name="Berlin A."/>
            <person name="Brown A."/>
            <person name="Chapman S.B."/>
            <person name="Chen Z."/>
            <person name="Dunbar C."/>
            <person name="Freedman E."/>
            <person name="Gearin G."/>
            <person name="Gellesch M."/>
            <person name="Goldberg J."/>
            <person name="Griggs A."/>
            <person name="Gujja S."/>
            <person name="Heiman D."/>
            <person name="Howarth C."/>
            <person name="Larson L."/>
            <person name="Lui A."/>
            <person name="MacDonald P.J.P."/>
            <person name="Mehta T."/>
            <person name="Montmayeur A."/>
            <person name="Murphy C."/>
            <person name="Neiman D."/>
            <person name="Pearson M."/>
            <person name="Priest M."/>
            <person name="Roberts A."/>
            <person name="Saif S."/>
            <person name="Shea T."/>
            <person name="Shenoy N."/>
            <person name="Sisk P."/>
            <person name="Stolte C."/>
            <person name="Sykes S."/>
            <person name="Yandava C."/>
            <person name="Wortman J."/>
            <person name="Nusbaum C."/>
            <person name="Birren B."/>
        </authorList>
    </citation>
    <scope>NUCLEOTIDE SEQUENCE [LARGE SCALE GENOMIC DNA]</scope>
    <source>
        <strain evidence="2 3">DSM 22836</strain>
    </source>
</reference>